<name>A0A246BQA6_9DEIO</name>
<dbReference type="RefSeq" id="WP_088247691.1">
    <property type="nucleotide sequence ID" value="NZ_BNAM01000003.1"/>
</dbReference>
<keyword evidence="3" id="KW-1185">Reference proteome</keyword>
<organism evidence="2 3">
    <name type="scientific">Deinococcus indicus</name>
    <dbReference type="NCBI Taxonomy" id="223556"/>
    <lineage>
        <taxon>Bacteria</taxon>
        <taxon>Thermotogati</taxon>
        <taxon>Deinococcota</taxon>
        <taxon>Deinococci</taxon>
        <taxon>Deinococcales</taxon>
        <taxon>Deinococcaceae</taxon>
        <taxon>Deinococcus</taxon>
    </lineage>
</organism>
<feature type="transmembrane region" description="Helical" evidence="1">
    <location>
        <begin position="178"/>
        <end position="200"/>
    </location>
</feature>
<sequence>MIILLAALYGLWTYGIDGIRISLQGRTPQTYTAQQVIDSGVGGARYVRITGFTDGTYVYQTPDKDSDDKTRIVNRIEYALLPEQEFKDSVAAVMSGESHVTPIHIMASDSRVSSGCQAEEKEGGDGCLTMGERTIEGIVRTGPDALTSETRDLFNEGGEYRVSDNVLYITEGDRPSALWVPILVTVGLTLLSLLMLLTFVPTGRRDS</sequence>
<evidence type="ECO:0000313" key="2">
    <source>
        <dbReference type="EMBL" id="OWL97877.1"/>
    </source>
</evidence>
<gene>
    <name evidence="2" type="ORF">CBQ26_06455</name>
</gene>
<comment type="caution">
    <text evidence="2">The sequence shown here is derived from an EMBL/GenBank/DDBJ whole genome shotgun (WGS) entry which is preliminary data.</text>
</comment>
<dbReference type="EMBL" id="NHMK01000009">
    <property type="protein sequence ID" value="OWL97877.1"/>
    <property type="molecule type" value="Genomic_DNA"/>
</dbReference>
<protein>
    <submittedName>
        <fullName evidence="2">Uncharacterized protein</fullName>
    </submittedName>
</protein>
<dbReference type="OrthoDB" id="72835at2"/>
<keyword evidence="1" id="KW-0812">Transmembrane</keyword>
<accession>A0A246BQA6</accession>
<keyword evidence="1" id="KW-1133">Transmembrane helix</keyword>
<evidence type="ECO:0000313" key="3">
    <source>
        <dbReference type="Proteomes" id="UP000197208"/>
    </source>
</evidence>
<dbReference type="Proteomes" id="UP000197208">
    <property type="component" value="Unassembled WGS sequence"/>
</dbReference>
<dbReference type="AlphaFoldDB" id="A0A246BQA6"/>
<evidence type="ECO:0000256" key="1">
    <source>
        <dbReference type="SAM" id="Phobius"/>
    </source>
</evidence>
<keyword evidence="1" id="KW-0472">Membrane</keyword>
<proteinExistence type="predicted"/>
<reference evidence="2 3" key="1">
    <citation type="submission" date="2017-05" db="EMBL/GenBank/DDBJ databases">
        <title>De novo genome assembly of Deniococcus indicus strain DR1.</title>
        <authorList>
            <person name="Chauhan D."/>
            <person name="Yennamalli R.M."/>
            <person name="Priyadarshini R."/>
        </authorList>
    </citation>
    <scope>NUCLEOTIDE SEQUENCE [LARGE SCALE GENOMIC DNA]</scope>
    <source>
        <strain evidence="2 3">DR1</strain>
    </source>
</reference>